<dbReference type="PANTHER" id="PTHR25462">
    <property type="entry name" value="BONUS, ISOFORM C-RELATED"/>
    <property type="match status" value="1"/>
</dbReference>
<dbReference type="PROSITE" id="PS00518">
    <property type="entry name" value="ZF_RING_1"/>
    <property type="match status" value="1"/>
</dbReference>
<dbReference type="GO" id="GO:0061630">
    <property type="term" value="F:ubiquitin protein ligase activity"/>
    <property type="evidence" value="ECO:0007669"/>
    <property type="project" value="TreeGrafter"/>
</dbReference>
<dbReference type="GO" id="GO:0006513">
    <property type="term" value="P:protein monoubiquitination"/>
    <property type="evidence" value="ECO:0007669"/>
    <property type="project" value="TreeGrafter"/>
</dbReference>
<dbReference type="InterPro" id="IPR013083">
    <property type="entry name" value="Znf_RING/FYVE/PHD"/>
</dbReference>
<dbReference type="SMART" id="SM00184">
    <property type="entry name" value="RING"/>
    <property type="match status" value="1"/>
</dbReference>
<dbReference type="KEGG" id="foc:113212086"/>
<dbReference type="GeneID" id="113212086"/>
<dbReference type="InterPro" id="IPR001841">
    <property type="entry name" value="Znf_RING"/>
</dbReference>
<evidence type="ECO:0000256" key="5">
    <source>
        <dbReference type="SAM" id="Coils"/>
    </source>
</evidence>
<dbReference type="PROSITE" id="PS50089">
    <property type="entry name" value="ZF_RING_2"/>
    <property type="match status" value="1"/>
</dbReference>
<accession>A0A9C6X3Y7</accession>
<protein>
    <submittedName>
        <fullName evidence="8">Uncharacterized protein LOC113212086 isoform X1</fullName>
    </submittedName>
</protein>
<evidence type="ECO:0000259" key="6">
    <source>
        <dbReference type="PROSITE" id="PS50089"/>
    </source>
</evidence>
<evidence type="ECO:0000313" key="8">
    <source>
        <dbReference type="RefSeq" id="XP_052128694.1"/>
    </source>
</evidence>
<dbReference type="InterPro" id="IPR047153">
    <property type="entry name" value="TRIM45/56/19-like"/>
</dbReference>
<evidence type="ECO:0000256" key="2">
    <source>
        <dbReference type="ARBA" id="ARBA00022771"/>
    </source>
</evidence>
<keyword evidence="2 4" id="KW-0863">Zinc-finger</keyword>
<feature type="coiled-coil region" evidence="5">
    <location>
        <begin position="308"/>
        <end position="364"/>
    </location>
</feature>
<evidence type="ECO:0000256" key="1">
    <source>
        <dbReference type="ARBA" id="ARBA00022723"/>
    </source>
</evidence>
<dbReference type="Pfam" id="PF14634">
    <property type="entry name" value="zf-RING_5"/>
    <property type="match status" value="1"/>
</dbReference>
<keyword evidence="3" id="KW-0862">Zinc</keyword>
<dbReference type="GO" id="GO:0008270">
    <property type="term" value="F:zinc ion binding"/>
    <property type="evidence" value="ECO:0007669"/>
    <property type="project" value="UniProtKB-KW"/>
</dbReference>
<dbReference type="SUPFAM" id="SSF57850">
    <property type="entry name" value="RING/U-box"/>
    <property type="match status" value="1"/>
</dbReference>
<evidence type="ECO:0000313" key="7">
    <source>
        <dbReference type="Proteomes" id="UP000504606"/>
    </source>
</evidence>
<dbReference type="RefSeq" id="XP_052128694.1">
    <property type="nucleotide sequence ID" value="XM_052272734.1"/>
</dbReference>
<keyword evidence="5" id="KW-0175">Coiled coil</keyword>
<evidence type="ECO:0000256" key="4">
    <source>
        <dbReference type="PROSITE-ProRule" id="PRU00175"/>
    </source>
</evidence>
<dbReference type="Proteomes" id="UP000504606">
    <property type="component" value="Unplaced"/>
</dbReference>
<evidence type="ECO:0000256" key="3">
    <source>
        <dbReference type="ARBA" id="ARBA00022833"/>
    </source>
</evidence>
<dbReference type="Gene3D" id="3.30.40.10">
    <property type="entry name" value="Zinc/RING finger domain, C3HC4 (zinc finger)"/>
    <property type="match status" value="1"/>
</dbReference>
<organism evidence="7 8">
    <name type="scientific">Frankliniella occidentalis</name>
    <name type="common">Western flower thrips</name>
    <name type="synonym">Euthrips occidentalis</name>
    <dbReference type="NCBI Taxonomy" id="133901"/>
    <lineage>
        <taxon>Eukaryota</taxon>
        <taxon>Metazoa</taxon>
        <taxon>Ecdysozoa</taxon>
        <taxon>Arthropoda</taxon>
        <taxon>Hexapoda</taxon>
        <taxon>Insecta</taxon>
        <taxon>Pterygota</taxon>
        <taxon>Neoptera</taxon>
        <taxon>Paraneoptera</taxon>
        <taxon>Thysanoptera</taxon>
        <taxon>Terebrantia</taxon>
        <taxon>Thripoidea</taxon>
        <taxon>Thripidae</taxon>
        <taxon>Frankliniella</taxon>
    </lineage>
</organism>
<gene>
    <name evidence="8" type="primary">LOC113212086</name>
</gene>
<keyword evidence="7" id="KW-1185">Reference proteome</keyword>
<proteinExistence type="predicted"/>
<keyword evidence="1" id="KW-0479">Metal-binding</keyword>
<dbReference type="AlphaFoldDB" id="A0A9C6X3Y7"/>
<reference evidence="8" key="1">
    <citation type="submission" date="2025-08" db="UniProtKB">
        <authorList>
            <consortium name="RefSeq"/>
        </authorList>
    </citation>
    <scope>IDENTIFICATION</scope>
    <source>
        <tissue evidence="8">Whole organism</tissue>
    </source>
</reference>
<dbReference type="InterPro" id="IPR017907">
    <property type="entry name" value="Znf_RING_CS"/>
</dbReference>
<name>A0A9C6X3Y7_FRAOC</name>
<dbReference type="OrthoDB" id="264520at2759"/>
<feature type="domain" description="RING-type" evidence="6">
    <location>
        <begin position="3"/>
        <end position="43"/>
    </location>
</feature>
<sequence length="492" mass="55773">MECSICFERFDSTERLPKVLGCGHTFCFKCLEKPSLKQCPLDQTELPDDPQKFLTNYFVADMIRREASPKTVAPRRFWCRDCGNMAVDSCMDGHTVTAASAALRSALLPAAKRVALQAEVLKDIQKLPEGRAVRAMQVLLGPAASCTLAFQDKHRKWQTDLELAAASEAGAQVDLRRYYLYALLSNTGVDSDTPQFDQLAVDEVVDALGEDVDLARMTNAQIETLAASSKLKEVRRLKGVRGSMPCCLQLLQGVAPHLEELQLHYVDRLQLQVVLTMPRLVRLELWNCSEDLWRYPFSLAPEEEQEAMTDKQKQQRDVQQQLQQLKSQLEKQWSSAQVSQVQALEQTLQKELQQQELAERLQQRVQWLRIGHLPYGFTMSYIYSQRSTLEELWLLAGTGGPIDNWPYTSGPKGGLDVLHKLRVIKRVVFLRQGVVHKKSCDEYCKVNQTNNVCSSPPEQCCHSWSYVNNKGVKGDNKYQCEYCTPGVLVPPF</sequence>
<dbReference type="PANTHER" id="PTHR25462:SF229">
    <property type="entry name" value="TRANSCRIPTION INTERMEDIARY FACTOR 1-BETA"/>
    <property type="match status" value="1"/>
</dbReference>